<keyword evidence="3" id="KW-1185">Reference proteome</keyword>
<proteinExistence type="predicted"/>
<organism evidence="2 3">
    <name type="scientific">Penicillium steckii</name>
    <dbReference type="NCBI Taxonomy" id="303698"/>
    <lineage>
        <taxon>Eukaryota</taxon>
        <taxon>Fungi</taxon>
        <taxon>Dikarya</taxon>
        <taxon>Ascomycota</taxon>
        <taxon>Pezizomycotina</taxon>
        <taxon>Eurotiomycetes</taxon>
        <taxon>Eurotiomycetidae</taxon>
        <taxon>Eurotiales</taxon>
        <taxon>Aspergillaceae</taxon>
        <taxon>Penicillium</taxon>
    </lineage>
</organism>
<feature type="compositionally biased region" description="Basic and acidic residues" evidence="1">
    <location>
        <begin position="280"/>
        <end position="301"/>
    </location>
</feature>
<feature type="compositionally biased region" description="Low complexity" evidence="1">
    <location>
        <begin position="76"/>
        <end position="91"/>
    </location>
</feature>
<evidence type="ECO:0000313" key="3">
    <source>
        <dbReference type="Proteomes" id="UP000191285"/>
    </source>
</evidence>
<feature type="compositionally biased region" description="Polar residues" evidence="1">
    <location>
        <begin position="1"/>
        <end position="20"/>
    </location>
</feature>
<dbReference type="Proteomes" id="UP000191285">
    <property type="component" value="Unassembled WGS sequence"/>
</dbReference>
<feature type="region of interest" description="Disordered" evidence="1">
    <location>
        <begin position="73"/>
        <end position="440"/>
    </location>
</feature>
<accession>A0A1V6TZT4</accession>
<dbReference type="STRING" id="303698.A0A1V6TZT4"/>
<comment type="caution">
    <text evidence="2">The sequence shown here is derived from an EMBL/GenBank/DDBJ whole genome shotgun (WGS) entry which is preliminary data.</text>
</comment>
<evidence type="ECO:0000256" key="1">
    <source>
        <dbReference type="SAM" id="MobiDB-lite"/>
    </source>
</evidence>
<reference evidence="3" key="1">
    <citation type="journal article" date="2017" name="Nat. Microbiol.">
        <title>Global analysis of biosynthetic gene clusters reveals vast potential of secondary metabolite production in Penicillium species.</title>
        <authorList>
            <person name="Nielsen J.C."/>
            <person name="Grijseels S."/>
            <person name="Prigent S."/>
            <person name="Ji B."/>
            <person name="Dainat J."/>
            <person name="Nielsen K.F."/>
            <person name="Frisvad J.C."/>
            <person name="Workman M."/>
            <person name="Nielsen J."/>
        </authorList>
    </citation>
    <scope>NUCLEOTIDE SEQUENCE [LARGE SCALE GENOMIC DNA]</scope>
    <source>
        <strain evidence="3">IBT 24891</strain>
    </source>
</reference>
<feature type="region of interest" description="Disordered" evidence="1">
    <location>
        <begin position="1"/>
        <end position="36"/>
    </location>
</feature>
<feature type="compositionally biased region" description="Pro residues" evidence="1">
    <location>
        <begin position="105"/>
        <end position="117"/>
    </location>
</feature>
<protein>
    <submittedName>
        <fullName evidence="2">Uncharacterized protein</fullName>
    </submittedName>
</protein>
<dbReference type="OrthoDB" id="5324692at2759"/>
<feature type="compositionally biased region" description="Polar residues" evidence="1">
    <location>
        <begin position="249"/>
        <end position="276"/>
    </location>
</feature>
<dbReference type="EMBL" id="MLKD01000001">
    <property type="protein sequence ID" value="OQE31847.1"/>
    <property type="molecule type" value="Genomic_DNA"/>
</dbReference>
<feature type="compositionally biased region" description="Low complexity" evidence="1">
    <location>
        <begin position="212"/>
        <end position="226"/>
    </location>
</feature>
<feature type="compositionally biased region" description="Basic and acidic residues" evidence="1">
    <location>
        <begin position="342"/>
        <end position="353"/>
    </location>
</feature>
<name>A0A1V6TZT4_9EURO</name>
<evidence type="ECO:0000313" key="2">
    <source>
        <dbReference type="EMBL" id="OQE31847.1"/>
    </source>
</evidence>
<sequence>MRPSRSSVPSARKSAPSSRGSVPRTWPPPPFAEEETTSLAKELNGLLKLSENPGVEGAIQRGTVDQYPIIVGLDLPPSSASITPPSISSVPGLENVSSDDSSGPVTPPPVAPEPPSLKTPLSRPQSTARPHPPPSASAGSNRPRGRPPAQVHQQSARDTSISRPRQPRPRSISRGPPPPMEEVPVLIAPHKSRTERPERPRSRSRGPVYEKGPSSSGKSSLGRSNSARYTTSKPRFGPSQRQCEKSGYLSDSVTIQSRKPPGLSSSTPPVAQTSALSVAERLEEKLRLRQEMRERQQDRGEAVSLSDTETRSKVSRVKPPVASGSTLITDNRESQPLPPPIEPDRGPNFRTNERPPVTRSRTTSVSSVAPPPPGSESRTRKTSRSISSDDAPSGQRKSSRPPPSVKFQEKQVPKRTLSQSATTRQPSPSQKHPNPSGLCLMPCPRSTPVTGHQDWYTLKGLTHLDICPTCMNQIAHSRFRDFFIPSLPQSPDQAIRCAFSNPWTRLAWTQMIKKKHDSLEVLYQMTRPPPGTRRCPGRIITNQTWHRVVDPDTGLYLPRFQVCGSCTRKVRILMPAHRDTFTHCPEPKERVCDFVPNSPRFVQFIDLLDTSATRAEKDPSRRPDIREFLSYARRKVVLRDCRRDRPVMSTWHYIPSLPELSVCEDCYDEVVWPLAKSNHAIARMFSTSMRLLPGDGPNRCREASCQLYSSRMRNLFRDATSKDDFQALKNISLRRFEAEQRFKDRREELIIAEKKGYDCDVEMKKAVDEWRRFE</sequence>
<feature type="compositionally biased region" description="Polar residues" evidence="1">
    <location>
        <begin position="416"/>
        <end position="433"/>
    </location>
</feature>
<feature type="compositionally biased region" description="Low complexity" evidence="1">
    <location>
        <begin position="354"/>
        <end position="368"/>
    </location>
</feature>
<feature type="compositionally biased region" description="Low complexity" evidence="1">
    <location>
        <begin position="161"/>
        <end position="174"/>
    </location>
</feature>
<feature type="compositionally biased region" description="Basic and acidic residues" evidence="1">
    <location>
        <begin position="192"/>
        <end position="201"/>
    </location>
</feature>
<gene>
    <name evidence="2" type="ORF">PENSTE_c001G08562</name>
</gene>
<dbReference type="AlphaFoldDB" id="A0A1V6TZT4"/>